<dbReference type="InterPro" id="IPR013762">
    <property type="entry name" value="Integrase-like_cat_sf"/>
</dbReference>
<evidence type="ECO:0000256" key="2">
    <source>
        <dbReference type="ARBA" id="ARBA00023125"/>
    </source>
</evidence>
<dbReference type="Proteomes" id="UP000218418">
    <property type="component" value="Chromosome"/>
</dbReference>
<dbReference type="PANTHER" id="PTHR30349:SF41">
    <property type="entry name" value="INTEGRASE_RECOMBINASE PROTEIN MJ0367-RELATED"/>
    <property type="match status" value="1"/>
</dbReference>
<dbReference type="GO" id="GO:0006310">
    <property type="term" value="P:DNA recombination"/>
    <property type="evidence" value="ECO:0007669"/>
    <property type="project" value="UniProtKB-KW"/>
</dbReference>
<evidence type="ECO:0000256" key="3">
    <source>
        <dbReference type="ARBA" id="ARBA00023172"/>
    </source>
</evidence>
<keyword evidence="6" id="KW-1185">Reference proteome</keyword>
<dbReference type="SUPFAM" id="SSF56349">
    <property type="entry name" value="DNA breaking-rejoining enzymes"/>
    <property type="match status" value="1"/>
</dbReference>
<accession>A0A1Z4LTG7</accession>
<keyword evidence="3" id="KW-0233">DNA recombination</keyword>
<dbReference type="InterPro" id="IPR022000">
    <property type="entry name" value="Min27-like_integrase_DNA_bind"/>
</dbReference>
<reference evidence="5 6" key="1">
    <citation type="submission" date="2017-06" db="EMBL/GenBank/DDBJ databases">
        <title>Genome sequencing of cyanobaciteial culture collection at National Institute for Environmental Studies (NIES).</title>
        <authorList>
            <person name="Hirose Y."/>
            <person name="Shimura Y."/>
            <person name="Fujisawa T."/>
            <person name="Nakamura Y."/>
            <person name="Kawachi M."/>
        </authorList>
    </citation>
    <scope>NUCLEOTIDE SEQUENCE [LARGE SCALE GENOMIC DNA]</scope>
    <source>
        <strain evidence="5 6">NIES-267</strain>
    </source>
</reference>
<evidence type="ECO:0000313" key="6">
    <source>
        <dbReference type="Proteomes" id="UP000218418"/>
    </source>
</evidence>
<feature type="domain" description="Tyr recombinase" evidence="4">
    <location>
        <begin position="197"/>
        <end position="399"/>
    </location>
</feature>
<dbReference type="EMBL" id="AP018227">
    <property type="protein sequence ID" value="BAY84529.1"/>
    <property type="molecule type" value="Genomic_DNA"/>
</dbReference>
<protein>
    <submittedName>
        <fullName evidence="5">Phage integrase</fullName>
    </submittedName>
</protein>
<dbReference type="Pfam" id="PF12167">
    <property type="entry name" value="Arm-DNA-bind_2"/>
    <property type="match status" value="1"/>
</dbReference>
<proteinExistence type="inferred from homology"/>
<organism evidence="5 6">
    <name type="scientific">Calothrix parasitica NIES-267</name>
    <dbReference type="NCBI Taxonomy" id="1973488"/>
    <lineage>
        <taxon>Bacteria</taxon>
        <taxon>Bacillati</taxon>
        <taxon>Cyanobacteriota</taxon>
        <taxon>Cyanophyceae</taxon>
        <taxon>Nostocales</taxon>
        <taxon>Calotrichaceae</taxon>
        <taxon>Calothrix</taxon>
    </lineage>
</organism>
<keyword evidence="2" id="KW-0238">DNA-binding</keyword>
<dbReference type="CDD" id="cd01189">
    <property type="entry name" value="INT_ICEBs1_C_like"/>
    <property type="match status" value="1"/>
</dbReference>
<dbReference type="GO" id="GO:0003677">
    <property type="term" value="F:DNA binding"/>
    <property type="evidence" value="ECO:0007669"/>
    <property type="project" value="UniProtKB-KW"/>
</dbReference>
<dbReference type="Gene3D" id="1.10.443.10">
    <property type="entry name" value="Intergrase catalytic core"/>
    <property type="match status" value="1"/>
</dbReference>
<dbReference type="PROSITE" id="PS51898">
    <property type="entry name" value="TYR_RECOMBINASE"/>
    <property type="match status" value="1"/>
</dbReference>
<dbReference type="InterPro" id="IPR011010">
    <property type="entry name" value="DNA_brk_join_enz"/>
</dbReference>
<dbReference type="Gene3D" id="1.10.150.130">
    <property type="match status" value="1"/>
</dbReference>
<comment type="similarity">
    <text evidence="1">Belongs to the 'phage' integrase family.</text>
</comment>
<dbReference type="InterPro" id="IPR002104">
    <property type="entry name" value="Integrase_catalytic"/>
</dbReference>
<dbReference type="PANTHER" id="PTHR30349">
    <property type="entry name" value="PHAGE INTEGRASE-RELATED"/>
    <property type="match status" value="1"/>
</dbReference>
<gene>
    <name evidence="5" type="ORF">NIES267_40250</name>
</gene>
<dbReference type="InterPro" id="IPR010998">
    <property type="entry name" value="Integrase_recombinase_N"/>
</dbReference>
<evidence type="ECO:0000313" key="5">
    <source>
        <dbReference type="EMBL" id="BAY84529.1"/>
    </source>
</evidence>
<dbReference type="OrthoDB" id="530235at2"/>
<evidence type="ECO:0000256" key="1">
    <source>
        <dbReference type="ARBA" id="ARBA00008857"/>
    </source>
</evidence>
<dbReference type="AlphaFoldDB" id="A0A1Z4LTG7"/>
<dbReference type="InterPro" id="IPR050090">
    <property type="entry name" value="Tyrosine_recombinase_XerCD"/>
</dbReference>
<sequence length="399" mass="45352">MASKTPTGRASKGSVSLILSNGRLQLRFHFARKRYYISTGYPDTPHHRKLAKLKASEIEKDILFERFDPNDLDKYKSQVDSREITPFTPSVSQPSLMKLWEKYTDFKRSSLSPSTLAKDYTKIARCIEVQLPSKSLKDAIAIRDWLVANKTANSAKRILTQLAACCQWALKSQMISHNPFSGMASEIKIPKSQSGASDINPFSLEERDKIIQSFKDNHFYNHYAPLIEFLFMSGCRPSEAVALQWKHISEDFRTIRFEQSVVEAENGLVCKKGLKTQKKRSFPANKKLAALLESIKPENATGETKVFPSPKGKWIDVHNLTNRVWRSVLQELNGTIEYRKLYQTRHTFITAALETPIPTPDGRTKMLDAKDVAKLVGTSPKMIYEHYAGASKELFVPEF</sequence>
<dbReference type="Pfam" id="PF00589">
    <property type="entry name" value="Phage_integrase"/>
    <property type="match status" value="1"/>
</dbReference>
<name>A0A1Z4LTG7_9CYAN</name>
<dbReference type="GO" id="GO:0015074">
    <property type="term" value="P:DNA integration"/>
    <property type="evidence" value="ECO:0007669"/>
    <property type="project" value="InterPro"/>
</dbReference>
<evidence type="ECO:0000259" key="4">
    <source>
        <dbReference type="PROSITE" id="PS51898"/>
    </source>
</evidence>